<sequence length="212" mass="23359">MTPRVAVECACTPGLIAEAMGYFGELATLSFKKDADGRDLFHPFGILGKGRILPDPETAARLRRNTALVTDVTMFLTMACVASTIAIANSQIPIIYVAYLWGGLIVGSLMVSIGMWSYYFKITRSMAVSGDRLTYVESRKAARQYRLANRRSFRKVFLAWLTVAFASVCVPWWLGIGAPILDGQAFKVYGVFLVAAIICLAILAWTIATDRR</sequence>
<feature type="transmembrane region" description="Helical" evidence="1">
    <location>
        <begin position="156"/>
        <end position="174"/>
    </location>
</feature>
<feature type="transmembrane region" description="Helical" evidence="1">
    <location>
        <begin position="68"/>
        <end position="88"/>
    </location>
</feature>
<organism evidence="2 3">
    <name type="scientific">Dongia sedimenti</name>
    <dbReference type="NCBI Taxonomy" id="3064282"/>
    <lineage>
        <taxon>Bacteria</taxon>
        <taxon>Pseudomonadati</taxon>
        <taxon>Pseudomonadota</taxon>
        <taxon>Alphaproteobacteria</taxon>
        <taxon>Rhodospirillales</taxon>
        <taxon>Dongiaceae</taxon>
        <taxon>Dongia</taxon>
    </lineage>
</organism>
<keyword evidence="3" id="KW-1185">Reference proteome</keyword>
<dbReference type="EMBL" id="JAUYVI010000002">
    <property type="protein sequence ID" value="MDQ7246924.1"/>
    <property type="molecule type" value="Genomic_DNA"/>
</dbReference>
<gene>
    <name evidence="2" type="ORF">Q8A70_04580</name>
</gene>
<protein>
    <submittedName>
        <fullName evidence="2">Uncharacterized protein</fullName>
    </submittedName>
</protein>
<feature type="transmembrane region" description="Helical" evidence="1">
    <location>
        <begin position="94"/>
        <end position="119"/>
    </location>
</feature>
<proteinExistence type="predicted"/>
<keyword evidence="1" id="KW-0812">Transmembrane</keyword>
<keyword evidence="1" id="KW-0472">Membrane</keyword>
<dbReference type="Proteomes" id="UP001230156">
    <property type="component" value="Unassembled WGS sequence"/>
</dbReference>
<keyword evidence="1" id="KW-1133">Transmembrane helix</keyword>
<evidence type="ECO:0000256" key="1">
    <source>
        <dbReference type="SAM" id="Phobius"/>
    </source>
</evidence>
<reference evidence="3" key="1">
    <citation type="submission" date="2023-08" db="EMBL/GenBank/DDBJ databases">
        <title>Rhodospirillaceae gen. nov., a novel taxon isolated from the Yangtze River Yuezi River estuary sludge.</title>
        <authorList>
            <person name="Ruan L."/>
        </authorList>
    </citation>
    <scope>NUCLEOTIDE SEQUENCE [LARGE SCALE GENOMIC DNA]</scope>
    <source>
        <strain evidence="3">R-7</strain>
    </source>
</reference>
<evidence type="ECO:0000313" key="2">
    <source>
        <dbReference type="EMBL" id="MDQ7246924.1"/>
    </source>
</evidence>
<feature type="transmembrane region" description="Helical" evidence="1">
    <location>
        <begin position="186"/>
        <end position="208"/>
    </location>
</feature>
<evidence type="ECO:0000313" key="3">
    <source>
        <dbReference type="Proteomes" id="UP001230156"/>
    </source>
</evidence>
<dbReference type="RefSeq" id="WP_379954340.1">
    <property type="nucleotide sequence ID" value="NZ_JAUYVI010000002.1"/>
</dbReference>
<accession>A0ABU0YGS5</accession>
<comment type="caution">
    <text evidence="2">The sequence shown here is derived from an EMBL/GenBank/DDBJ whole genome shotgun (WGS) entry which is preliminary data.</text>
</comment>
<name>A0ABU0YGS5_9PROT</name>